<protein>
    <submittedName>
        <fullName evidence="1">Uncharacterized protein</fullName>
    </submittedName>
</protein>
<accession>A0A1V6Q6C0</accession>
<keyword evidence="2" id="KW-1185">Reference proteome</keyword>
<comment type="caution">
    <text evidence="1">The sequence shown here is derived from an EMBL/GenBank/DDBJ whole genome shotgun (WGS) entry which is preliminary data.</text>
</comment>
<proteinExistence type="predicted"/>
<gene>
    <name evidence="1" type="ORF">PENSOL_c117G01555</name>
</gene>
<evidence type="ECO:0000313" key="2">
    <source>
        <dbReference type="Proteomes" id="UP000191612"/>
    </source>
</evidence>
<sequence length="9" mass="1032">MLIALSRND</sequence>
<organism evidence="1 2">
    <name type="scientific">Penicillium solitum</name>
    <dbReference type="NCBI Taxonomy" id="60172"/>
    <lineage>
        <taxon>Eukaryota</taxon>
        <taxon>Fungi</taxon>
        <taxon>Dikarya</taxon>
        <taxon>Ascomycota</taxon>
        <taxon>Pezizomycotina</taxon>
        <taxon>Eurotiomycetes</taxon>
        <taxon>Eurotiomycetidae</taxon>
        <taxon>Eurotiales</taxon>
        <taxon>Aspergillaceae</taxon>
        <taxon>Penicillium</taxon>
    </lineage>
</organism>
<dbReference type="EMBL" id="MDYO01000116">
    <property type="protein sequence ID" value="OQD84778.1"/>
    <property type="molecule type" value="Genomic_DNA"/>
</dbReference>
<reference evidence="2" key="1">
    <citation type="journal article" date="2017" name="Nat. Microbiol.">
        <title>Global analysis of biosynthetic gene clusters reveals vast potential of secondary metabolite production in Penicillium species.</title>
        <authorList>
            <person name="Nielsen J.C."/>
            <person name="Grijseels S."/>
            <person name="Prigent S."/>
            <person name="Ji B."/>
            <person name="Dainat J."/>
            <person name="Nielsen K.F."/>
            <person name="Frisvad J.C."/>
            <person name="Workman M."/>
            <person name="Nielsen J."/>
        </authorList>
    </citation>
    <scope>NUCLEOTIDE SEQUENCE [LARGE SCALE GENOMIC DNA]</scope>
    <source>
        <strain evidence="2">IBT 29525</strain>
    </source>
</reference>
<evidence type="ECO:0000313" key="1">
    <source>
        <dbReference type="EMBL" id="OQD84778.1"/>
    </source>
</evidence>
<name>A0A1V6Q6C0_9EURO</name>
<dbReference type="Proteomes" id="UP000191612">
    <property type="component" value="Unassembled WGS sequence"/>
</dbReference>